<protein>
    <submittedName>
        <fullName evidence="1">Uncharacterized protein</fullName>
    </submittedName>
</protein>
<name>A0A060X966_ONCMY</name>
<evidence type="ECO:0000313" key="2">
    <source>
        <dbReference type="Proteomes" id="UP000193380"/>
    </source>
</evidence>
<dbReference type="InterPro" id="IPR038359">
    <property type="entry name" value="Connexin_N_sf"/>
</dbReference>
<reference evidence="1" key="1">
    <citation type="journal article" date="2014" name="Nat. Commun.">
        <title>The rainbow trout genome provides novel insights into evolution after whole-genome duplication in vertebrates.</title>
        <authorList>
            <person name="Berthelot C."/>
            <person name="Brunet F."/>
            <person name="Chalopin D."/>
            <person name="Juanchich A."/>
            <person name="Bernard M."/>
            <person name="Noel B."/>
            <person name="Bento P."/>
            <person name="Da Silva C."/>
            <person name="Labadie K."/>
            <person name="Alberti A."/>
            <person name="Aury J.M."/>
            <person name="Louis A."/>
            <person name="Dehais P."/>
            <person name="Bardou P."/>
            <person name="Montfort J."/>
            <person name="Klopp C."/>
            <person name="Cabau C."/>
            <person name="Gaspin C."/>
            <person name="Thorgaard G.H."/>
            <person name="Boussaha M."/>
            <person name="Quillet E."/>
            <person name="Guyomard R."/>
            <person name="Galiana D."/>
            <person name="Bobe J."/>
            <person name="Volff J.N."/>
            <person name="Genet C."/>
            <person name="Wincker P."/>
            <person name="Jaillon O."/>
            <person name="Roest Crollius H."/>
            <person name="Guiguen Y."/>
        </authorList>
    </citation>
    <scope>NUCLEOTIDE SEQUENCE [LARGE SCALE GENOMIC DNA]</scope>
</reference>
<sequence length="81" mass="9174">MSWGALYAQLGGVNKHSTSLGKIWLSVLFIFHRHLLVYNELAGVCFIVERNQNWFMLLLQLCGTLYQSRNSQVCSIAPSSI</sequence>
<dbReference type="AlphaFoldDB" id="A0A060X966"/>
<dbReference type="STRING" id="8022.A0A060X966"/>
<organism evidence="1 2">
    <name type="scientific">Oncorhynchus mykiss</name>
    <name type="common">Rainbow trout</name>
    <name type="synonym">Salmo gairdneri</name>
    <dbReference type="NCBI Taxonomy" id="8022"/>
    <lineage>
        <taxon>Eukaryota</taxon>
        <taxon>Metazoa</taxon>
        <taxon>Chordata</taxon>
        <taxon>Craniata</taxon>
        <taxon>Vertebrata</taxon>
        <taxon>Euteleostomi</taxon>
        <taxon>Actinopterygii</taxon>
        <taxon>Neopterygii</taxon>
        <taxon>Teleostei</taxon>
        <taxon>Protacanthopterygii</taxon>
        <taxon>Salmoniformes</taxon>
        <taxon>Salmonidae</taxon>
        <taxon>Salmoninae</taxon>
        <taxon>Oncorhynchus</taxon>
    </lineage>
</organism>
<evidence type="ECO:0000313" key="1">
    <source>
        <dbReference type="EMBL" id="CDQ76178.1"/>
    </source>
</evidence>
<dbReference type="Proteomes" id="UP000193380">
    <property type="component" value="Unassembled WGS sequence"/>
</dbReference>
<reference evidence="1" key="2">
    <citation type="submission" date="2014-03" db="EMBL/GenBank/DDBJ databases">
        <authorList>
            <person name="Genoscope - CEA"/>
        </authorList>
    </citation>
    <scope>NUCLEOTIDE SEQUENCE</scope>
</reference>
<dbReference type="EMBL" id="FR905114">
    <property type="protein sequence ID" value="CDQ76178.1"/>
    <property type="molecule type" value="Genomic_DNA"/>
</dbReference>
<dbReference type="Gene3D" id="1.20.1440.80">
    <property type="entry name" value="Gap junction channel protein cysteine-rich domain"/>
    <property type="match status" value="1"/>
</dbReference>
<gene>
    <name evidence="1" type="ORF">GSONMT00051554001</name>
</gene>
<proteinExistence type="predicted"/>
<dbReference type="PaxDb" id="8022-A0A060X966"/>
<accession>A0A060X966</accession>